<organism evidence="1 2">
    <name type="scientific">Protopolystoma xenopodis</name>
    <dbReference type="NCBI Taxonomy" id="117903"/>
    <lineage>
        <taxon>Eukaryota</taxon>
        <taxon>Metazoa</taxon>
        <taxon>Spiralia</taxon>
        <taxon>Lophotrochozoa</taxon>
        <taxon>Platyhelminthes</taxon>
        <taxon>Monogenea</taxon>
        <taxon>Polyopisthocotylea</taxon>
        <taxon>Polystomatidea</taxon>
        <taxon>Polystomatidae</taxon>
        <taxon>Protopolystoma</taxon>
    </lineage>
</organism>
<proteinExistence type="predicted"/>
<accession>A0A3S5AVW1</accession>
<name>A0A3S5AVW1_9PLAT</name>
<dbReference type="OrthoDB" id="25778at2759"/>
<evidence type="ECO:0000313" key="2">
    <source>
        <dbReference type="Proteomes" id="UP000784294"/>
    </source>
</evidence>
<comment type="caution">
    <text evidence="1">The sequence shown here is derived from an EMBL/GenBank/DDBJ whole genome shotgun (WGS) entry which is preliminary data.</text>
</comment>
<keyword evidence="2" id="KW-1185">Reference proteome</keyword>
<evidence type="ECO:0000313" key="1">
    <source>
        <dbReference type="EMBL" id="VEL39017.1"/>
    </source>
</evidence>
<sequence>MARLTEDADYDVGETSGNVPRPHSDCINAYAHNGLRTRCILLSLSANMATFRKEGTKAHVRGLLLSETSLADSPLAGLGLVTEASGGNTQKLGLETIDVLTAAPGGLAREDVASFWYSEVEMTTHMGPLRRVWMGPQFTFKTYQESLVGVTFYFATFHY</sequence>
<dbReference type="EMBL" id="CAAALY010259789">
    <property type="protein sequence ID" value="VEL39017.1"/>
    <property type="molecule type" value="Genomic_DNA"/>
</dbReference>
<gene>
    <name evidence="1" type="ORF">PXEA_LOCUS32457</name>
</gene>
<dbReference type="Proteomes" id="UP000784294">
    <property type="component" value="Unassembled WGS sequence"/>
</dbReference>
<protein>
    <submittedName>
        <fullName evidence="1">Uncharacterized protein</fullName>
    </submittedName>
</protein>
<reference evidence="1" key="1">
    <citation type="submission" date="2018-11" db="EMBL/GenBank/DDBJ databases">
        <authorList>
            <consortium name="Pathogen Informatics"/>
        </authorList>
    </citation>
    <scope>NUCLEOTIDE SEQUENCE</scope>
</reference>
<dbReference type="AlphaFoldDB" id="A0A3S5AVW1"/>